<feature type="signal peptide" evidence="1">
    <location>
        <begin position="1"/>
        <end position="27"/>
    </location>
</feature>
<dbReference type="InterPro" id="IPR015943">
    <property type="entry name" value="WD40/YVTN_repeat-like_dom_sf"/>
</dbReference>
<dbReference type="OrthoDB" id="7197435at2"/>
<dbReference type="RefSeq" id="WP_090613326.1">
    <property type="nucleotide sequence ID" value="NZ_CP067126.1"/>
</dbReference>
<feature type="chain" id="PRO_5011445979" description="40-residue YVTN family beta-propeller repeat-containing protein" evidence="1">
    <location>
        <begin position="28"/>
        <end position="468"/>
    </location>
</feature>
<dbReference type="SUPFAM" id="SSF75011">
    <property type="entry name" value="3-carboxy-cis,cis-mucoante lactonizing enzyme"/>
    <property type="match status" value="1"/>
</dbReference>
<dbReference type="Gene3D" id="2.130.10.10">
    <property type="entry name" value="YVTN repeat-like/Quinoprotein amine dehydrogenase"/>
    <property type="match status" value="1"/>
</dbReference>
<dbReference type="EMBL" id="FODE01000019">
    <property type="protein sequence ID" value="SEN85576.1"/>
    <property type="molecule type" value="Genomic_DNA"/>
</dbReference>
<dbReference type="STRING" id="34002.SAMN04489859_101950"/>
<accession>A0A1H8JZ78</accession>
<evidence type="ECO:0008006" key="4">
    <source>
        <dbReference type="Google" id="ProtNLM"/>
    </source>
</evidence>
<gene>
    <name evidence="2" type="ORF">SAMN04489859_101950</name>
</gene>
<protein>
    <recommendedName>
        <fullName evidence="4">40-residue YVTN family beta-propeller repeat-containing protein</fullName>
    </recommendedName>
</protein>
<dbReference type="Proteomes" id="UP000199054">
    <property type="component" value="Unassembled WGS sequence"/>
</dbReference>
<dbReference type="PANTHER" id="PTHR47197:SF3">
    <property type="entry name" value="DIHYDRO-HEME D1 DEHYDROGENASE"/>
    <property type="match status" value="1"/>
</dbReference>
<proteinExistence type="predicted"/>
<evidence type="ECO:0000313" key="2">
    <source>
        <dbReference type="EMBL" id="SEN85576.1"/>
    </source>
</evidence>
<dbReference type="PANTHER" id="PTHR47197">
    <property type="entry name" value="PROTEIN NIRF"/>
    <property type="match status" value="1"/>
</dbReference>
<sequence length="468" mass="48538">MLQRQSLRALFGATALALSLAAQPVLADSIFTPTSDVFQGRVSAAGAERGQPVYPGSGAVISGEGLVPGQQITLMRGTSVLNADGPLTVDDEGKISFELTVDDAASTGLQPIVVIAENPAAATVVDLKVSPQIPVSNEDRFDIASEAVTAGLYQVALSTESNALFVTAAVGRPPVRESALIKIDPETLETIASTTPEAAPARPDGSDGGVFAVYGVDVDDANGNVWVTNTRQNTIAVYSQEDLSLVKQFEPGDVNHARDVVVDETRGHAYASATGSDVIEVFDTATLDKLEPITVPSQLRGEEFSVMSLALDEEGGTLVTVSLSTPEAAIIDLDSGEARVIALTGAVSASGASYDPQDGLIFVASQGTDNLLIVDAESGEVLHDVEVGAGALNVTFDPVGRNAYVSNRGAGTLTVVSTEGEIVANLDNGSFPNQARATADGTIYAVNKSMGENDPKGDRIWRIQPVAE</sequence>
<keyword evidence="1" id="KW-0732">Signal</keyword>
<evidence type="ECO:0000313" key="3">
    <source>
        <dbReference type="Proteomes" id="UP000199054"/>
    </source>
</evidence>
<evidence type="ECO:0000256" key="1">
    <source>
        <dbReference type="SAM" id="SignalP"/>
    </source>
</evidence>
<keyword evidence="3" id="KW-1185">Reference proteome</keyword>
<reference evidence="2 3" key="1">
    <citation type="submission" date="2016-10" db="EMBL/GenBank/DDBJ databases">
        <authorList>
            <person name="de Groot N.N."/>
        </authorList>
    </citation>
    <scope>NUCLEOTIDE SEQUENCE [LARGE SCALE GENOMIC DNA]</scope>
    <source>
        <strain evidence="2 3">DSM 8512</strain>
    </source>
</reference>
<dbReference type="InterPro" id="IPR051200">
    <property type="entry name" value="Host-pathogen_enzymatic-act"/>
</dbReference>
<dbReference type="AlphaFoldDB" id="A0A1H8JZ78"/>
<name>A0A1H8JZ78_9RHOB</name>
<organism evidence="2 3">
    <name type="scientific">Paracoccus alcaliphilus</name>
    <dbReference type="NCBI Taxonomy" id="34002"/>
    <lineage>
        <taxon>Bacteria</taxon>
        <taxon>Pseudomonadati</taxon>
        <taxon>Pseudomonadota</taxon>
        <taxon>Alphaproteobacteria</taxon>
        <taxon>Rhodobacterales</taxon>
        <taxon>Paracoccaceae</taxon>
        <taxon>Paracoccus</taxon>
    </lineage>
</organism>